<comment type="caution">
    <text evidence="3">The sequence shown here is derived from an EMBL/GenBank/DDBJ whole genome shotgun (WGS) entry which is preliminary data.</text>
</comment>
<dbReference type="RefSeq" id="WP_102155222.1">
    <property type="nucleotide sequence ID" value="NZ_JBLLQC010000003.1"/>
</dbReference>
<organism evidence="3 4">
    <name type="scientific">Gardnerella swidsinskii</name>
    <dbReference type="NCBI Taxonomy" id="2792979"/>
    <lineage>
        <taxon>Bacteria</taxon>
        <taxon>Bacillati</taxon>
        <taxon>Actinomycetota</taxon>
        <taxon>Actinomycetes</taxon>
        <taxon>Bifidobacteriales</taxon>
        <taxon>Bifidobacteriaceae</taxon>
        <taxon>Gardnerella</taxon>
    </lineage>
</organism>
<evidence type="ECO:0000313" key="3">
    <source>
        <dbReference type="EMBL" id="PMC54830.1"/>
    </source>
</evidence>
<feature type="compositionally biased region" description="Basic and acidic residues" evidence="1">
    <location>
        <begin position="57"/>
        <end position="73"/>
    </location>
</feature>
<keyword evidence="2" id="KW-0472">Membrane</keyword>
<reference evidence="3 4" key="1">
    <citation type="submission" date="2017-09" db="EMBL/GenBank/DDBJ databases">
        <title>Bacterial strain isolated from the female urinary microbiota.</title>
        <authorList>
            <person name="Thomas-White K."/>
            <person name="Kumar N."/>
            <person name="Forster S."/>
            <person name="Putonti C."/>
            <person name="Lawley T."/>
            <person name="Wolfe A.J."/>
        </authorList>
    </citation>
    <scope>NUCLEOTIDE SEQUENCE [LARGE SCALE GENOMIC DNA]</scope>
    <source>
        <strain evidence="3 4">UMB0411</strain>
    </source>
</reference>
<evidence type="ECO:0000313" key="4">
    <source>
        <dbReference type="Proteomes" id="UP000235293"/>
    </source>
</evidence>
<proteinExistence type="predicted"/>
<feature type="compositionally biased region" description="Polar residues" evidence="1">
    <location>
        <begin position="20"/>
        <end position="30"/>
    </location>
</feature>
<feature type="transmembrane region" description="Helical" evidence="2">
    <location>
        <begin position="155"/>
        <end position="177"/>
    </location>
</feature>
<dbReference type="EMBL" id="PNGY01000001">
    <property type="protein sequence ID" value="PMC54830.1"/>
    <property type="molecule type" value="Genomic_DNA"/>
</dbReference>
<keyword evidence="2" id="KW-1133">Transmembrane helix</keyword>
<evidence type="ECO:0000256" key="2">
    <source>
        <dbReference type="SAM" id="Phobius"/>
    </source>
</evidence>
<sequence>MTSSKNTNDPRRDDELMSESLKNNQKQNNRNFDDDWSSFIAEHFNDMNDIANSRSAKSFEKHAQKEEKKKERNSIASDNNSKNQKNAIKNKFSLNNLSSHKSYIIPTRMQDPHTIITAKGPRDNTRTSWLDLDKTMEDYGDDFVPPNPQFYNVSLVNVVLWILFVIGIFGVIVSAFIPAIANIVGIICGLLTLLSGAGLLMNRKKADPYKEDYSDYGDGARV</sequence>
<protein>
    <submittedName>
        <fullName evidence="3">Uncharacterized protein</fullName>
    </submittedName>
</protein>
<keyword evidence="2" id="KW-0812">Transmembrane</keyword>
<dbReference type="AlphaFoldDB" id="A0A9X7I9B1"/>
<dbReference type="Proteomes" id="UP000235293">
    <property type="component" value="Unassembled WGS sequence"/>
</dbReference>
<name>A0A9X7I9B1_9BIFI</name>
<gene>
    <name evidence="3" type="ORF">CJ213_01435</name>
</gene>
<accession>A0A9X7I9B1</accession>
<feature type="transmembrane region" description="Helical" evidence="2">
    <location>
        <begin position="183"/>
        <end position="201"/>
    </location>
</feature>
<feature type="region of interest" description="Disordered" evidence="1">
    <location>
        <begin position="1"/>
        <end position="34"/>
    </location>
</feature>
<feature type="region of interest" description="Disordered" evidence="1">
    <location>
        <begin position="52"/>
        <end position="89"/>
    </location>
</feature>
<feature type="compositionally biased region" description="Polar residues" evidence="1">
    <location>
        <begin position="74"/>
        <end position="89"/>
    </location>
</feature>
<evidence type="ECO:0000256" key="1">
    <source>
        <dbReference type="SAM" id="MobiDB-lite"/>
    </source>
</evidence>